<keyword evidence="2 7" id="KW-0813">Transport</keyword>
<evidence type="ECO:0000313" key="10">
    <source>
        <dbReference type="Proteomes" id="UP000281431"/>
    </source>
</evidence>
<dbReference type="GO" id="GO:0005886">
    <property type="term" value="C:plasma membrane"/>
    <property type="evidence" value="ECO:0007669"/>
    <property type="project" value="UniProtKB-SubCell"/>
</dbReference>
<dbReference type="InterPro" id="IPR000515">
    <property type="entry name" value="MetI-like"/>
</dbReference>
<dbReference type="Gene3D" id="1.10.3720.10">
    <property type="entry name" value="MetI-like"/>
    <property type="match status" value="1"/>
</dbReference>
<gene>
    <name evidence="9" type="ORF">EA472_04500</name>
</gene>
<feature type="transmembrane region" description="Helical" evidence="7">
    <location>
        <begin position="86"/>
        <end position="106"/>
    </location>
</feature>
<feature type="domain" description="ABC transmembrane type-1" evidence="8">
    <location>
        <begin position="81"/>
        <end position="296"/>
    </location>
</feature>
<evidence type="ECO:0000256" key="5">
    <source>
        <dbReference type="ARBA" id="ARBA00022989"/>
    </source>
</evidence>
<feature type="transmembrane region" description="Helical" evidence="7">
    <location>
        <begin position="222"/>
        <end position="242"/>
    </location>
</feature>
<dbReference type="OrthoDB" id="45815at2157"/>
<dbReference type="Pfam" id="PF00528">
    <property type="entry name" value="BPD_transp_1"/>
    <property type="match status" value="1"/>
</dbReference>
<dbReference type="AlphaFoldDB" id="A0A3N6MEY1"/>
<keyword evidence="10" id="KW-1185">Reference proteome</keyword>
<comment type="caution">
    <text evidence="9">The sequence shown here is derived from an EMBL/GenBank/DDBJ whole genome shotgun (WGS) entry which is preliminary data.</text>
</comment>
<feature type="transmembrane region" description="Helical" evidence="7">
    <location>
        <begin position="21"/>
        <end position="42"/>
    </location>
</feature>
<dbReference type="CDD" id="cd06261">
    <property type="entry name" value="TM_PBP2"/>
    <property type="match status" value="1"/>
</dbReference>
<sequence>MNITESFKHREWPDLSRKGRVTILAWIAALPALTVIVLYRIIPILYNFYLSFNEMSYTGELTFVGLSNYRNLLHDPVFLRSLANTFALMATIPVGIAVALGLAILLNQKFPGRNVFRSAIFLPYIIMMVGIGVIWQYMFQTDAGVINYLLLQTGLVSDPIRWLSSSRWALISVLIVQVWKTVGFYMIILLAGIQMIPTQVYEVARIDGASRWQRFRHITLPLLRPTIGVCFLVGIVTTYRAFDLIMVMMPQGGPNHSAEILLTWMYKQAFSYGEFGYGAVLTMVMYVVVLLMVFAGWKLQRRSFE</sequence>
<name>A0A3N6MEY1_NATCH</name>
<dbReference type="PANTHER" id="PTHR30193:SF37">
    <property type="entry name" value="INNER MEMBRANE ABC TRANSPORTER PERMEASE PROTEIN YCJO"/>
    <property type="match status" value="1"/>
</dbReference>
<dbReference type="InterPro" id="IPR035906">
    <property type="entry name" value="MetI-like_sf"/>
</dbReference>
<dbReference type="SUPFAM" id="SSF161098">
    <property type="entry name" value="MetI-like"/>
    <property type="match status" value="1"/>
</dbReference>
<dbReference type="PANTHER" id="PTHR30193">
    <property type="entry name" value="ABC TRANSPORTER PERMEASE PROTEIN"/>
    <property type="match status" value="1"/>
</dbReference>
<keyword evidence="6 7" id="KW-0472">Membrane</keyword>
<evidence type="ECO:0000313" key="9">
    <source>
        <dbReference type="EMBL" id="RQH02564.1"/>
    </source>
</evidence>
<evidence type="ECO:0000259" key="8">
    <source>
        <dbReference type="PROSITE" id="PS50928"/>
    </source>
</evidence>
<dbReference type="GO" id="GO:0055085">
    <property type="term" value="P:transmembrane transport"/>
    <property type="evidence" value="ECO:0007669"/>
    <property type="project" value="InterPro"/>
</dbReference>
<dbReference type="PROSITE" id="PS50928">
    <property type="entry name" value="ABC_TM1"/>
    <property type="match status" value="1"/>
</dbReference>
<evidence type="ECO:0000256" key="7">
    <source>
        <dbReference type="RuleBase" id="RU363032"/>
    </source>
</evidence>
<evidence type="ECO:0000256" key="1">
    <source>
        <dbReference type="ARBA" id="ARBA00004651"/>
    </source>
</evidence>
<evidence type="ECO:0000256" key="6">
    <source>
        <dbReference type="ARBA" id="ARBA00023136"/>
    </source>
</evidence>
<keyword evidence="3" id="KW-1003">Cell membrane</keyword>
<accession>A0A3N6MEY1</accession>
<comment type="subcellular location">
    <subcellularLocation>
        <location evidence="1 7">Cell membrane</location>
        <topology evidence="1 7">Multi-pass membrane protein</topology>
    </subcellularLocation>
</comment>
<keyword evidence="4 7" id="KW-0812">Transmembrane</keyword>
<reference evidence="9 10" key="1">
    <citation type="submission" date="2018-10" db="EMBL/GenBank/DDBJ databases">
        <title>Natrarchaeobius chitinivorans gen. nov., sp. nov., and Natrarchaeobius haloalkaliphilus sp. nov., alkaliphilic, chitin-utilizing haloarchaea from hypersaline alkaline lakes.</title>
        <authorList>
            <person name="Sorokin D.Y."/>
            <person name="Elcheninov A.G."/>
            <person name="Kostrikina N.A."/>
            <person name="Bale N.J."/>
            <person name="Sinninghe Damste J.S."/>
            <person name="Khijniak T.V."/>
            <person name="Kublanov I.V."/>
            <person name="Toshchakov S.V."/>
        </authorList>
    </citation>
    <scope>NUCLEOTIDE SEQUENCE [LARGE SCALE GENOMIC DNA]</scope>
    <source>
        <strain evidence="9 10">AArcht7</strain>
    </source>
</reference>
<keyword evidence="5 7" id="KW-1133">Transmembrane helix</keyword>
<feature type="transmembrane region" description="Helical" evidence="7">
    <location>
        <begin position="118"/>
        <end position="138"/>
    </location>
</feature>
<proteinExistence type="inferred from homology"/>
<evidence type="ECO:0000256" key="3">
    <source>
        <dbReference type="ARBA" id="ARBA00022475"/>
    </source>
</evidence>
<dbReference type="EMBL" id="REFZ01000002">
    <property type="protein sequence ID" value="RQH02564.1"/>
    <property type="molecule type" value="Genomic_DNA"/>
</dbReference>
<evidence type="ECO:0000256" key="2">
    <source>
        <dbReference type="ARBA" id="ARBA00022448"/>
    </source>
</evidence>
<protein>
    <submittedName>
        <fullName evidence="9">Sugar ABC transporter permease</fullName>
    </submittedName>
</protein>
<evidence type="ECO:0000256" key="4">
    <source>
        <dbReference type="ARBA" id="ARBA00022692"/>
    </source>
</evidence>
<feature type="transmembrane region" description="Helical" evidence="7">
    <location>
        <begin position="168"/>
        <end position="191"/>
    </location>
</feature>
<comment type="similarity">
    <text evidence="7">Belongs to the binding-protein-dependent transport system permease family.</text>
</comment>
<dbReference type="Proteomes" id="UP000281431">
    <property type="component" value="Unassembled WGS sequence"/>
</dbReference>
<dbReference type="InterPro" id="IPR051393">
    <property type="entry name" value="ABC_transporter_permease"/>
</dbReference>
<feature type="transmembrane region" description="Helical" evidence="7">
    <location>
        <begin position="275"/>
        <end position="297"/>
    </location>
</feature>
<organism evidence="9 10">
    <name type="scientific">Natrarchaeobius chitinivorans</name>
    <dbReference type="NCBI Taxonomy" id="1679083"/>
    <lineage>
        <taxon>Archaea</taxon>
        <taxon>Methanobacteriati</taxon>
        <taxon>Methanobacteriota</taxon>
        <taxon>Stenosarchaea group</taxon>
        <taxon>Halobacteria</taxon>
        <taxon>Halobacteriales</taxon>
        <taxon>Natrialbaceae</taxon>
        <taxon>Natrarchaeobius</taxon>
    </lineage>
</organism>